<feature type="chain" id="PRO_5038540571" evidence="1">
    <location>
        <begin position="28"/>
        <end position="310"/>
    </location>
</feature>
<keyword evidence="1" id="KW-0732">Signal</keyword>
<dbReference type="EMBL" id="CP112998">
    <property type="protein sequence ID" value="WAC14047.1"/>
    <property type="molecule type" value="Genomic_DNA"/>
</dbReference>
<gene>
    <name evidence="3" type="ORF">ON006_08810</name>
</gene>
<dbReference type="KEGG" id="dpf:ON006_08810"/>
<name>A0A9E8NFK5_9BACT</name>
<keyword evidence="4" id="KW-1185">Reference proteome</keyword>
<organism evidence="3 4">
    <name type="scientific">Dyadobacter pollutisoli</name>
    <dbReference type="NCBI Taxonomy" id="2910158"/>
    <lineage>
        <taxon>Bacteria</taxon>
        <taxon>Pseudomonadati</taxon>
        <taxon>Bacteroidota</taxon>
        <taxon>Cytophagia</taxon>
        <taxon>Cytophagales</taxon>
        <taxon>Spirosomataceae</taxon>
        <taxon>Dyadobacter</taxon>
    </lineage>
</organism>
<dbReference type="Pfam" id="PF01261">
    <property type="entry name" value="AP_endonuc_2"/>
    <property type="match status" value="1"/>
</dbReference>
<protein>
    <submittedName>
        <fullName evidence="3">TIM barrel protein</fullName>
    </submittedName>
</protein>
<dbReference type="SUPFAM" id="SSF51658">
    <property type="entry name" value="Xylose isomerase-like"/>
    <property type="match status" value="1"/>
</dbReference>
<dbReference type="RefSeq" id="WP_244818845.1">
    <property type="nucleotide sequence ID" value="NZ_CP112998.1"/>
</dbReference>
<evidence type="ECO:0000259" key="2">
    <source>
        <dbReference type="Pfam" id="PF01261"/>
    </source>
</evidence>
<evidence type="ECO:0000256" key="1">
    <source>
        <dbReference type="SAM" id="SignalP"/>
    </source>
</evidence>
<dbReference type="InterPro" id="IPR013022">
    <property type="entry name" value="Xyl_isomerase-like_TIM-brl"/>
</dbReference>
<feature type="signal peptide" evidence="1">
    <location>
        <begin position="1"/>
        <end position="27"/>
    </location>
</feature>
<evidence type="ECO:0000313" key="4">
    <source>
        <dbReference type="Proteomes" id="UP001164653"/>
    </source>
</evidence>
<evidence type="ECO:0000313" key="3">
    <source>
        <dbReference type="EMBL" id="WAC14047.1"/>
    </source>
</evidence>
<dbReference type="Proteomes" id="UP001164653">
    <property type="component" value="Chromosome"/>
</dbReference>
<sequence>MANSSFKKLIIASLLLLMFLKCQNTNAQQASGTGNIYARENLIAWCIVPFDSKNRGPVERAEMLNELGFTMLAYDWREKHIAEFNQEMEALKSHHIKLQAFWLHSGPNPENDKTLPIILDVLKRHGIKTQLWCMISGIKDMDKMTHQEKIEAVAKPVSYIADKAAEIGCSVGLYNHGGWYGVPENQLEVINYLKKTNIGIVYNFHHAEEDIDRFPEFFPKILPHLMAVNLMGLKRGEPVGSPVKVVPIGEGDAEAEMIRIVRESTYRGPIGIINEDTAPDAEVGLTMNVEGLKKILQAQSDKAALKTYRK</sequence>
<reference evidence="3" key="1">
    <citation type="submission" date="2022-11" db="EMBL/GenBank/DDBJ databases">
        <title>Dyadobacter pollutisoli sp. nov., isolated from plastic dumped soil.</title>
        <authorList>
            <person name="Kim J.M."/>
            <person name="Kim K.R."/>
            <person name="Lee J.K."/>
            <person name="Hao L."/>
            <person name="Jeon C.O."/>
        </authorList>
    </citation>
    <scope>NUCLEOTIDE SEQUENCE</scope>
    <source>
        <strain evidence="3">U1</strain>
    </source>
</reference>
<accession>A0A9E8NFK5</accession>
<dbReference type="AlphaFoldDB" id="A0A9E8NFK5"/>
<feature type="domain" description="Xylose isomerase-like TIM barrel" evidence="2">
    <location>
        <begin position="72"/>
        <end position="272"/>
    </location>
</feature>
<dbReference type="InterPro" id="IPR036237">
    <property type="entry name" value="Xyl_isomerase-like_sf"/>
</dbReference>
<dbReference type="Gene3D" id="3.20.20.150">
    <property type="entry name" value="Divalent-metal-dependent TIM barrel enzymes"/>
    <property type="match status" value="1"/>
</dbReference>
<proteinExistence type="predicted"/>